<evidence type="ECO:0000256" key="8">
    <source>
        <dbReference type="ARBA" id="ARBA00022553"/>
    </source>
</evidence>
<feature type="transmembrane region" description="Helical" evidence="18">
    <location>
        <begin position="251"/>
        <end position="269"/>
    </location>
</feature>
<feature type="transmembrane region" description="Helical" evidence="18">
    <location>
        <begin position="789"/>
        <end position="814"/>
    </location>
</feature>
<evidence type="ECO:0000256" key="4">
    <source>
        <dbReference type="ARBA" id="ARBA00012786"/>
    </source>
</evidence>
<dbReference type="InterPro" id="IPR036412">
    <property type="entry name" value="HAD-like_sf"/>
</dbReference>
<keyword evidence="6" id="KW-1003">Cell membrane</keyword>
<dbReference type="InterPro" id="IPR006068">
    <property type="entry name" value="ATPase_P-typ_cation-transptr_C"/>
</dbReference>
<evidence type="ECO:0000313" key="21">
    <source>
        <dbReference type="Proteomes" id="UP000286402"/>
    </source>
</evidence>
<dbReference type="SFLD" id="SFLDG00002">
    <property type="entry name" value="C1.7:_P-type_atpase_like"/>
    <property type="match status" value="1"/>
</dbReference>
<dbReference type="GO" id="GO:0005524">
    <property type="term" value="F:ATP binding"/>
    <property type="evidence" value="ECO:0007669"/>
    <property type="project" value="UniProtKB-KW"/>
</dbReference>
<comment type="subcellular location">
    <subcellularLocation>
        <location evidence="2">Cell inner membrane</location>
        <topology evidence="2">Multi-pass membrane protein</topology>
    </subcellularLocation>
</comment>
<feature type="transmembrane region" description="Helical" evidence="18">
    <location>
        <begin position="281"/>
        <end position="305"/>
    </location>
</feature>
<evidence type="ECO:0000256" key="9">
    <source>
        <dbReference type="ARBA" id="ARBA00022692"/>
    </source>
</evidence>
<evidence type="ECO:0000313" key="20">
    <source>
        <dbReference type="EMBL" id="RKF42089.1"/>
    </source>
</evidence>
<dbReference type="InterPro" id="IPR008250">
    <property type="entry name" value="ATPase_P-typ_transduc_dom_A_sf"/>
</dbReference>
<dbReference type="SFLD" id="SFLDS00003">
    <property type="entry name" value="Haloacid_Dehalogenase"/>
    <property type="match status" value="1"/>
</dbReference>
<dbReference type="Pfam" id="PF00122">
    <property type="entry name" value="E1-E2_ATPase"/>
    <property type="match status" value="1"/>
</dbReference>
<dbReference type="GO" id="GO:0005886">
    <property type="term" value="C:plasma membrane"/>
    <property type="evidence" value="ECO:0007669"/>
    <property type="project" value="UniProtKB-SubCell"/>
</dbReference>
<dbReference type="SMART" id="SM00831">
    <property type="entry name" value="Cation_ATPase_N"/>
    <property type="match status" value="1"/>
</dbReference>
<dbReference type="NCBIfam" id="TIGR01494">
    <property type="entry name" value="ATPase_P-type"/>
    <property type="match status" value="2"/>
</dbReference>
<keyword evidence="13" id="KW-1278">Translocase</keyword>
<feature type="transmembrane region" description="Helical" evidence="18">
    <location>
        <begin position="61"/>
        <end position="86"/>
    </location>
</feature>
<dbReference type="Proteomes" id="UP000286402">
    <property type="component" value="Unassembled WGS sequence"/>
</dbReference>
<dbReference type="GO" id="GO:0015444">
    <property type="term" value="F:P-type magnesium transporter activity"/>
    <property type="evidence" value="ECO:0007669"/>
    <property type="project" value="UniProtKB-EC"/>
</dbReference>
<proteinExistence type="inferred from homology"/>
<evidence type="ECO:0000256" key="7">
    <source>
        <dbReference type="ARBA" id="ARBA00022519"/>
    </source>
</evidence>
<reference evidence="20 21" key="1">
    <citation type="submission" date="2016-07" db="EMBL/GenBank/DDBJ databases">
        <title>Genome analysis of Sphingobacterium siyangense T12B17.</title>
        <authorList>
            <person name="Xu D."/>
            <person name="Su Y."/>
            <person name="Zheng S."/>
        </authorList>
    </citation>
    <scope>NUCLEOTIDE SEQUENCE [LARGE SCALE GENOMIC DNA]</scope>
    <source>
        <strain evidence="20 21">T12B17</strain>
    </source>
</reference>
<dbReference type="SUPFAM" id="SSF56784">
    <property type="entry name" value="HAD-like"/>
    <property type="match status" value="1"/>
</dbReference>
<evidence type="ECO:0000256" key="15">
    <source>
        <dbReference type="ARBA" id="ARBA00023136"/>
    </source>
</evidence>
<comment type="catalytic activity">
    <reaction evidence="17">
        <text>Mg(2+)(out) + ATP + H2O = Mg(2+)(in) + ADP + phosphate + H(+)</text>
        <dbReference type="Rhea" id="RHEA:10260"/>
        <dbReference type="ChEBI" id="CHEBI:15377"/>
        <dbReference type="ChEBI" id="CHEBI:15378"/>
        <dbReference type="ChEBI" id="CHEBI:18420"/>
        <dbReference type="ChEBI" id="CHEBI:30616"/>
        <dbReference type="ChEBI" id="CHEBI:43474"/>
        <dbReference type="ChEBI" id="CHEBI:456216"/>
        <dbReference type="EC" id="7.2.2.14"/>
    </reaction>
</comment>
<dbReference type="AlphaFoldDB" id="A0A420GA72"/>
<evidence type="ECO:0000256" key="13">
    <source>
        <dbReference type="ARBA" id="ARBA00022967"/>
    </source>
</evidence>
<dbReference type="InterPro" id="IPR023214">
    <property type="entry name" value="HAD_sf"/>
</dbReference>
<dbReference type="Gene3D" id="2.70.150.10">
    <property type="entry name" value="Calcium-transporting ATPase, cytoplasmic transduction domain A"/>
    <property type="match status" value="1"/>
</dbReference>
<accession>A0A420GA72</accession>
<evidence type="ECO:0000256" key="16">
    <source>
        <dbReference type="ARBA" id="ARBA00029806"/>
    </source>
</evidence>
<dbReference type="Gene3D" id="3.40.50.1000">
    <property type="entry name" value="HAD superfamily/HAD-like"/>
    <property type="match status" value="1"/>
</dbReference>
<dbReference type="InterPro" id="IPR023298">
    <property type="entry name" value="ATPase_P-typ_TM_dom_sf"/>
</dbReference>
<feature type="transmembrane region" description="Helical" evidence="18">
    <location>
        <begin position="758"/>
        <end position="777"/>
    </location>
</feature>
<comment type="caution">
    <text evidence="20">The sequence shown here is derived from an EMBL/GenBank/DDBJ whole genome shotgun (WGS) entry which is preliminary data.</text>
</comment>
<keyword evidence="10" id="KW-0547">Nucleotide-binding</keyword>
<dbReference type="Pfam" id="PF00689">
    <property type="entry name" value="Cation_ATPase_C"/>
    <property type="match status" value="1"/>
</dbReference>
<dbReference type="Pfam" id="PF13246">
    <property type="entry name" value="Cation_ATPase"/>
    <property type="match status" value="1"/>
</dbReference>
<evidence type="ECO:0000256" key="1">
    <source>
        <dbReference type="ARBA" id="ARBA00003954"/>
    </source>
</evidence>
<dbReference type="InterPro" id="IPR044492">
    <property type="entry name" value="P_typ_ATPase_HD_dom"/>
</dbReference>
<dbReference type="InterPro" id="IPR001757">
    <property type="entry name" value="P_typ_ATPase"/>
</dbReference>
<comment type="similarity">
    <text evidence="3">Belongs to the cation transport ATPase (P-type) (TC 3.A.3) family. Type IIIB subfamily.</text>
</comment>
<dbReference type="Gene3D" id="1.20.1110.10">
    <property type="entry name" value="Calcium-transporting ATPase, transmembrane domain"/>
    <property type="match status" value="1"/>
</dbReference>
<dbReference type="Pfam" id="PF00690">
    <property type="entry name" value="Cation_ATPase_N"/>
    <property type="match status" value="1"/>
</dbReference>
<feature type="transmembrane region" description="Helical" evidence="18">
    <location>
        <begin position="820"/>
        <end position="838"/>
    </location>
</feature>
<keyword evidence="8" id="KW-0597">Phosphoprotein</keyword>
<keyword evidence="7" id="KW-0997">Cell inner membrane</keyword>
<organism evidence="20 21">
    <name type="scientific">Sphingobacterium siyangense</name>
    <dbReference type="NCBI Taxonomy" id="459529"/>
    <lineage>
        <taxon>Bacteria</taxon>
        <taxon>Pseudomonadati</taxon>
        <taxon>Bacteroidota</taxon>
        <taxon>Sphingobacteriia</taxon>
        <taxon>Sphingobacteriales</taxon>
        <taxon>Sphingobacteriaceae</taxon>
        <taxon>Sphingobacterium</taxon>
    </lineage>
</organism>
<evidence type="ECO:0000256" key="14">
    <source>
        <dbReference type="ARBA" id="ARBA00022989"/>
    </source>
</evidence>
<feature type="transmembrane region" description="Helical" evidence="18">
    <location>
        <begin position="724"/>
        <end position="746"/>
    </location>
</feature>
<dbReference type="Gene3D" id="3.40.1110.10">
    <property type="entry name" value="Calcium-transporting ATPase, cytoplasmic domain N"/>
    <property type="match status" value="1"/>
</dbReference>
<dbReference type="InterPro" id="IPR004014">
    <property type="entry name" value="ATPase_P-typ_cation-transptr_N"/>
</dbReference>
<evidence type="ECO:0000256" key="10">
    <source>
        <dbReference type="ARBA" id="ARBA00022741"/>
    </source>
</evidence>
<dbReference type="EMBL" id="MCAQ01000001">
    <property type="protein sequence ID" value="RKF42089.1"/>
    <property type="molecule type" value="Genomic_DNA"/>
</dbReference>
<evidence type="ECO:0000256" key="18">
    <source>
        <dbReference type="SAM" id="Phobius"/>
    </source>
</evidence>
<keyword evidence="21" id="KW-1185">Reference proteome</keyword>
<evidence type="ECO:0000256" key="17">
    <source>
        <dbReference type="ARBA" id="ARBA00047295"/>
    </source>
</evidence>
<feature type="transmembrane region" description="Helical" evidence="18">
    <location>
        <begin position="92"/>
        <end position="113"/>
    </location>
</feature>
<sequence length="850" mass="93509">MIEKNQGTRNSHLDSFWSKSSEELLHELNAKENGISENEANLRITKYGPNRLKGKNSSSAYLLFFNQFKNPITLILIAAAVLSSLLQDRTDAIIILLIVVISSCLGFWQEYGASNAVARLLKMVQVTVTVIRDDHEIAVSTESIVPGDVVVLSAGDIIPADCILLNSQELFVDEAAFTGESYPVEKQKGKLETNTPLSKRSNTLFMGSSVISGKATALVIATGLNTEFGKISARLRNNAPETEFERGIKKFGFLLMQITFILILVIFALNVFLHKPVLDSFLFSLALAVGLTPQLLPVIITVNLSTGAKKMAAQKVIVKRLSAIENFGSMNILCSDKTGTITQGKVKLYKAFDINDTENERVSNYALFNAALQTGFKNPIDAAIITGLKSEGQQFPAILDEIPYDFIRRRLSILVELQGFKMITKGAFQEILAICNQVQTGSDSIEPLTSELKETLMQLYEQYSRKGYRTLGICWKTTPTNSISKEEESGMIFLGFVTFFDPPKESAIAAINNLNSLGVKLKIITGDNALVAESLAKQVGIETPIVVTGSSLRGTSSEALVTKVLQADIFAEVEPSQKEQIILALKKTGQVVGFMGDGINDASALHAADVGISVDTAVDVAKEAADLVLMDQDLDVLANGIKEGRRTFANTMKYIFMATSANFGNMFSMAGASLLLPFLPLLPKQILLTNLLTDVPETTIATDNVDEEYIKKPHRIDIGFIKKFMFIFGLLSSVFDYCTFAVLIIVLKANEQQFQTGWFLESVVSAALIVLVVRTRLPFFKSKPSKALLFSNLIVISFVLLLPLSLLGAIFGFVRLPFQFYVYMVLIVAVYVFTADFVKRWFYKKMASGY</sequence>
<evidence type="ECO:0000256" key="3">
    <source>
        <dbReference type="ARBA" id="ARBA00008746"/>
    </source>
</evidence>
<dbReference type="SUPFAM" id="SSF81653">
    <property type="entry name" value="Calcium ATPase, transduction domain A"/>
    <property type="match status" value="1"/>
</dbReference>
<keyword evidence="14 18" id="KW-1133">Transmembrane helix</keyword>
<dbReference type="SUPFAM" id="SSF81665">
    <property type="entry name" value="Calcium ATPase, transmembrane domain M"/>
    <property type="match status" value="1"/>
</dbReference>
<evidence type="ECO:0000256" key="11">
    <source>
        <dbReference type="ARBA" id="ARBA00022840"/>
    </source>
</evidence>
<evidence type="ECO:0000256" key="2">
    <source>
        <dbReference type="ARBA" id="ARBA00004429"/>
    </source>
</evidence>
<evidence type="ECO:0000256" key="6">
    <source>
        <dbReference type="ARBA" id="ARBA00022475"/>
    </source>
</evidence>
<dbReference type="GO" id="GO:0016887">
    <property type="term" value="F:ATP hydrolysis activity"/>
    <property type="evidence" value="ECO:0007669"/>
    <property type="project" value="InterPro"/>
</dbReference>
<evidence type="ECO:0000259" key="19">
    <source>
        <dbReference type="SMART" id="SM00831"/>
    </source>
</evidence>
<dbReference type="EC" id="7.2.2.14" evidence="4"/>
<dbReference type="RefSeq" id="WP_120332489.1">
    <property type="nucleotide sequence ID" value="NZ_JBPFRJ010000001.1"/>
</dbReference>
<dbReference type="InterPro" id="IPR006415">
    <property type="entry name" value="P-type_ATPase_IIIB"/>
</dbReference>
<protein>
    <recommendedName>
        <fullName evidence="5">Magnesium-transporting ATPase, P-type 1</fullName>
        <ecNumber evidence="4">7.2.2.14</ecNumber>
    </recommendedName>
    <alternativeName>
        <fullName evidence="16">Mg(2+) transport ATPase, P-type 1</fullName>
    </alternativeName>
</protein>
<dbReference type="InterPro" id="IPR023299">
    <property type="entry name" value="ATPase_P-typ_cyto_dom_N"/>
</dbReference>
<evidence type="ECO:0000256" key="12">
    <source>
        <dbReference type="ARBA" id="ARBA00022842"/>
    </source>
</evidence>
<gene>
    <name evidence="20" type="ORF">BCY89_00905</name>
</gene>
<dbReference type="NCBIfam" id="TIGR01524">
    <property type="entry name" value="ATPase-IIIB_Mg"/>
    <property type="match status" value="1"/>
</dbReference>
<feature type="domain" description="Cation-transporting P-type ATPase N-terminal" evidence="19">
    <location>
        <begin position="15"/>
        <end position="88"/>
    </location>
</feature>
<keyword evidence="15 18" id="KW-0472">Membrane</keyword>
<dbReference type="PRINTS" id="PR01836">
    <property type="entry name" value="MGATPASE"/>
</dbReference>
<dbReference type="InterPro" id="IPR059000">
    <property type="entry name" value="ATPase_P-type_domA"/>
</dbReference>
<comment type="function">
    <text evidence="1">Mediates magnesium influx to the cytosol.</text>
</comment>
<keyword evidence="9 18" id="KW-0812">Transmembrane</keyword>
<dbReference type="SFLD" id="SFLDF00027">
    <property type="entry name" value="p-type_atpase"/>
    <property type="match status" value="1"/>
</dbReference>
<dbReference type="PROSITE" id="PS00154">
    <property type="entry name" value="ATPASE_E1_E2"/>
    <property type="match status" value="1"/>
</dbReference>
<keyword evidence="12" id="KW-0460">Magnesium</keyword>
<keyword evidence="11" id="KW-0067">ATP-binding</keyword>
<name>A0A420GA72_9SPHI</name>
<dbReference type="InterPro" id="IPR018303">
    <property type="entry name" value="ATPase_P-typ_P_site"/>
</dbReference>
<evidence type="ECO:0000256" key="5">
    <source>
        <dbReference type="ARBA" id="ARBA00013555"/>
    </source>
</evidence>
<dbReference type="PANTHER" id="PTHR42861">
    <property type="entry name" value="CALCIUM-TRANSPORTING ATPASE"/>
    <property type="match status" value="1"/>
</dbReference>